<name>A0AA39UWW3_9AGAR</name>
<accession>A0AA39UWW3</accession>
<comment type="caution">
    <text evidence="1">The sequence shown here is derived from an EMBL/GenBank/DDBJ whole genome shotgun (WGS) entry which is preliminary data.</text>
</comment>
<proteinExistence type="predicted"/>
<keyword evidence="2" id="KW-1185">Reference proteome</keyword>
<sequence>MKAPQNIGFTAATGFGCNKEEYLTKNAVQFHLLESGEFSAFSEIWLESIWQQHVLYWPPEDHTDIGLKQHQKRVQEALRWLFDALDPDACKQQLVHATTHEPKIYPPGPPECTSTISSVKHGFVCLPVSPQKQKTTAAGNFHDLPEFNPGSDNVEDPNDYNPQDEYHFDPEAYALAMAGDVEDIATAPQRCIYTVGFFIFHAIYS</sequence>
<organism evidence="1 2">
    <name type="scientific">Armillaria luteobubalina</name>
    <dbReference type="NCBI Taxonomy" id="153913"/>
    <lineage>
        <taxon>Eukaryota</taxon>
        <taxon>Fungi</taxon>
        <taxon>Dikarya</taxon>
        <taxon>Basidiomycota</taxon>
        <taxon>Agaricomycotina</taxon>
        <taxon>Agaricomycetes</taxon>
        <taxon>Agaricomycetidae</taxon>
        <taxon>Agaricales</taxon>
        <taxon>Marasmiineae</taxon>
        <taxon>Physalacriaceae</taxon>
        <taxon>Armillaria</taxon>
    </lineage>
</organism>
<gene>
    <name evidence="1" type="ORF">EDD18DRAFT_1102026</name>
</gene>
<reference evidence="1" key="1">
    <citation type="submission" date="2023-06" db="EMBL/GenBank/DDBJ databases">
        <authorList>
            <consortium name="Lawrence Berkeley National Laboratory"/>
            <person name="Ahrendt S."/>
            <person name="Sahu N."/>
            <person name="Indic B."/>
            <person name="Wong-Bajracharya J."/>
            <person name="Merenyi Z."/>
            <person name="Ke H.-M."/>
            <person name="Monk M."/>
            <person name="Kocsube S."/>
            <person name="Drula E."/>
            <person name="Lipzen A."/>
            <person name="Balint B."/>
            <person name="Henrissat B."/>
            <person name="Andreopoulos B."/>
            <person name="Martin F.M."/>
            <person name="Harder C.B."/>
            <person name="Rigling D."/>
            <person name="Ford K.L."/>
            <person name="Foster G.D."/>
            <person name="Pangilinan J."/>
            <person name="Papanicolaou A."/>
            <person name="Barry K."/>
            <person name="LaButti K."/>
            <person name="Viragh M."/>
            <person name="Koriabine M."/>
            <person name="Yan M."/>
            <person name="Riley R."/>
            <person name="Champramary S."/>
            <person name="Plett K.L."/>
            <person name="Tsai I.J."/>
            <person name="Slot J."/>
            <person name="Sipos G."/>
            <person name="Plett J."/>
            <person name="Nagy L.G."/>
            <person name="Grigoriev I.V."/>
        </authorList>
    </citation>
    <scope>NUCLEOTIDE SEQUENCE</scope>
    <source>
        <strain evidence="1">HWK02</strain>
    </source>
</reference>
<evidence type="ECO:0000313" key="2">
    <source>
        <dbReference type="Proteomes" id="UP001175228"/>
    </source>
</evidence>
<dbReference type="Proteomes" id="UP001175228">
    <property type="component" value="Unassembled WGS sequence"/>
</dbReference>
<dbReference type="AlphaFoldDB" id="A0AA39UWW3"/>
<evidence type="ECO:0000313" key="1">
    <source>
        <dbReference type="EMBL" id="KAK0501074.1"/>
    </source>
</evidence>
<dbReference type="PROSITE" id="PS51257">
    <property type="entry name" value="PROKAR_LIPOPROTEIN"/>
    <property type="match status" value="1"/>
</dbReference>
<dbReference type="EMBL" id="JAUEPU010000007">
    <property type="protein sequence ID" value="KAK0501074.1"/>
    <property type="molecule type" value="Genomic_DNA"/>
</dbReference>
<protein>
    <submittedName>
        <fullName evidence="1">Uncharacterized protein</fullName>
    </submittedName>
</protein>